<feature type="region of interest" description="Disordered" evidence="1">
    <location>
        <begin position="336"/>
        <end position="375"/>
    </location>
</feature>
<dbReference type="KEGG" id="btei:WS51_14975"/>
<dbReference type="AlphaFoldDB" id="A0A104ACW4"/>
<protein>
    <submittedName>
        <fullName evidence="3">Transglycosylase SLT domain protein</fullName>
    </submittedName>
</protein>
<dbReference type="InterPro" id="IPR008258">
    <property type="entry name" value="Transglycosylase_SLT_dom_1"/>
</dbReference>
<accession>A0A104ACW4</accession>
<organism evidence="3 4">
    <name type="scientific">Burkholderia territorii</name>
    <dbReference type="NCBI Taxonomy" id="1503055"/>
    <lineage>
        <taxon>Bacteria</taxon>
        <taxon>Pseudomonadati</taxon>
        <taxon>Pseudomonadota</taxon>
        <taxon>Betaproteobacteria</taxon>
        <taxon>Burkholderiales</taxon>
        <taxon>Burkholderiaceae</taxon>
        <taxon>Burkholderia</taxon>
        <taxon>Burkholderia cepacia complex</taxon>
    </lineage>
</organism>
<keyword evidence="2" id="KW-0812">Transmembrane</keyword>
<dbReference type="Gene3D" id="1.10.530.10">
    <property type="match status" value="1"/>
</dbReference>
<feature type="compositionally biased region" description="Basic and acidic residues" evidence="1">
    <location>
        <begin position="364"/>
        <end position="375"/>
    </location>
</feature>
<name>A0A104ACW4_9BURK</name>
<dbReference type="GeneID" id="46199520"/>
<evidence type="ECO:0000256" key="2">
    <source>
        <dbReference type="SAM" id="Phobius"/>
    </source>
</evidence>
<proteinExistence type="predicted"/>
<feature type="compositionally biased region" description="Low complexity" evidence="1">
    <location>
        <begin position="343"/>
        <end position="357"/>
    </location>
</feature>
<dbReference type="InterPro" id="IPR023346">
    <property type="entry name" value="Lysozyme-like_dom_sf"/>
</dbReference>
<evidence type="ECO:0000313" key="4">
    <source>
        <dbReference type="Proteomes" id="UP000068016"/>
    </source>
</evidence>
<dbReference type="RefSeq" id="WP_059543645.1">
    <property type="nucleotide sequence ID" value="NZ_CABVPO010000016.1"/>
</dbReference>
<sequence>MNAWLSWRPSEQHAQIVRNMLRRGTRVSHHLFSVVGCLAVAVALALWLLPTVRGNLAAKLMPVVSAAVQAGPARLLTGHPLPNFAPAGAQPQQEDAPETDALAVGLDVAPETAAQNDASDPARNGPSPVALAKLIPTQRVPADARDDRALASNREQALVATYLSRRYRVAQEPLGQLVKAAFQTGRDVGLDPLLLLSVMAIESGFNPYAESGVGAQGLMQVMSKVHSDKFEYFGGTDTALQPLANLQVGALVLKDCIARGGSLANGLRLYNGSTNPDDTAYGSKVMAERSRLRDVAHGRSVPINAPQAPAQPSKPIVTAAVTAAAGGAKRVHATLDGAQPITAKAAAAPKGAPQQDDASVDTAKQSHGEHSELGA</sequence>
<dbReference type="Pfam" id="PF01464">
    <property type="entry name" value="SLT"/>
    <property type="match status" value="1"/>
</dbReference>
<comment type="caution">
    <text evidence="3">The sequence shown here is derived from an EMBL/GenBank/DDBJ whole genome shotgun (WGS) entry which is preliminary data.</text>
</comment>
<dbReference type="EMBL" id="LPLZ01000006">
    <property type="protein sequence ID" value="KWN24200.1"/>
    <property type="molecule type" value="Genomic_DNA"/>
</dbReference>
<keyword evidence="2" id="KW-1133">Transmembrane helix</keyword>
<evidence type="ECO:0000313" key="3">
    <source>
        <dbReference type="EMBL" id="KWN24200.1"/>
    </source>
</evidence>
<dbReference type="Proteomes" id="UP000068016">
    <property type="component" value="Unassembled WGS sequence"/>
</dbReference>
<feature type="transmembrane region" description="Helical" evidence="2">
    <location>
        <begin position="30"/>
        <end position="49"/>
    </location>
</feature>
<reference evidence="3 4" key="1">
    <citation type="submission" date="2015-11" db="EMBL/GenBank/DDBJ databases">
        <title>Expanding the genomic diversity of Burkholderia species for the development of highly accurate diagnostics.</title>
        <authorList>
            <person name="Sahl J."/>
            <person name="Keim P."/>
            <person name="Wagner D."/>
        </authorList>
    </citation>
    <scope>NUCLEOTIDE SEQUENCE [LARGE SCALE GENOMIC DNA]</scope>
    <source>
        <strain evidence="3 4">MSMB793WGS</strain>
    </source>
</reference>
<keyword evidence="2" id="KW-0472">Membrane</keyword>
<dbReference type="SUPFAM" id="SSF53955">
    <property type="entry name" value="Lysozyme-like"/>
    <property type="match status" value="1"/>
</dbReference>
<gene>
    <name evidence="3" type="ORF">WT83_02120</name>
</gene>
<evidence type="ECO:0000256" key="1">
    <source>
        <dbReference type="SAM" id="MobiDB-lite"/>
    </source>
</evidence>